<dbReference type="STRING" id="1121881.SAMN02745225_01197"/>
<evidence type="ECO:0000313" key="4">
    <source>
        <dbReference type="EMBL" id="SHE64339.1"/>
    </source>
</evidence>
<dbReference type="InterPro" id="IPR029044">
    <property type="entry name" value="Nucleotide-diphossugar_trans"/>
</dbReference>
<reference evidence="5" key="1">
    <citation type="submission" date="2016-11" db="EMBL/GenBank/DDBJ databases">
        <authorList>
            <person name="Varghese N."/>
            <person name="Submissions S."/>
        </authorList>
    </citation>
    <scope>NUCLEOTIDE SEQUENCE [LARGE SCALE GENOMIC DNA]</scope>
    <source>
        <strain evidence="5">DSM 19514</strain>
    </source>
</reference>
<dbReference type="EMBL" id="FQUL01000014">
    <property type="protein sequence ID" value="SHE64339.1"/>
    <property type="molecule type" value="Genomic_DNA"/>
</dbReference>
<dbReference type="InterPro" id="IPR005835">
    <property type="entry name" value="NTP_transferase_dom"/>
</dbReference>
<organism evidence="4 5">
    <name type="scientific">Ferrithrix thermotolerans DSM 19514</name>
    <dbReference type="NCBI Taxonomy" id="1121881"/>
    <lineage>
        <taxon>Bacteria</taxon>
        <taxon>Bacillati</taxon>
        <taxon>Actinomycetota</taxon>
        <taxon>Acidimicrobiia</taxon>
        <taxon>Acidimicrobiales</taxon>
        <taxon>Acidimicrobiaceae</taxon>
        <taxon>Ferrithrix</taxon>
    </lineage>
</organism>
<dbReference type="Proteomes" id="UP000184295">
    <property type="component" value="Unassembled WGS sequence"/>
</dbReference>
<dbReference type="Gene3D" id="3.90.550.10">
    <property type="entry name" value="Spore Coat Polysaccharide Biosynthesis Protein SpsA, Chain A"/>
    <property type="match status" value="1"/>
</dbReference>
<sequence length="351" mass="37296">MKAVVLVGGFGSRLRPLTIDVPKQMIPVVGVTMLERVLSHLKAHGVTEAVLALGYLPDVFQEAFPDGESMGVKLRYSVESEPLDTAGAVRLAVETAGIDSTFLVVNGDILSTFDFTSIVNFHKNKGGLATVALTPVDDPSRFGVVVSDEQGRVRSFVEKPPRETAPTSLINAGVYVFEPEGLDMAPLGEPTSMERLVFPELAKSDQLFSLEMPGYWIDAGTPASLLQVSLDILRGKVVGKDLSALQRAVTGRDLSQTETDCYVGEGCVLEDNVDVRNSVLESQVTVCAQATVRDSVILPGAVIGEGALIDSSIVGHQAFVPPGSIVVNGSVISRYAELMPGCQVVGERVPS</sequence>
<dbReference type="CDD" id="cd04181">
    <property type="entry name" value="NTP_transferase"/>
    <property type="match status" value="1"/>
</dbReference>
<evidence type="ECO:0000313" key="5">
    <source>
        <dbReference type="Proteomes" id="UP000184295"/>
    </source>
</evidence>
<name>A0A1M4V5Y3_9ACTN</name>
<dbReference type="SUPFAM" id="SSF51161">
    <property type="entry name" value="Trimeric LpxA-like enzymes"/>
    <property type="match status" value="1"/>
</dbReference>
<keyword evidence="5" id="KW-1185">Reference proteome</keyword>
<dbReference type="PANTHER" id="PTHR22572">
    <property type="entry name" value="SUGAR-1-PHOSPHATE GUANYL TRANSFERASE"/>
    <property type="match status" value="1"/>
</dbReference>
<gene>
    <name evidence="4" type="ORF">SAMN02745225_01197</name>
</gene>
<dbReference type="Gene3D" id="2.160.10.10">
    <property type="entry name" value="Hexapeptide repeat proteins"/>
    <property type="match status" value="1"/>
</dbReference>
<dbReference type="RefSeq" id="WP_178138724.1">
    <property type="nucleotide sequence ID" value="NZ_FQUL01000014.1"/>
</dbReference>
<keyword evidence="4" id="KW-0548">Nucleotidyltransferase</keyword>
<keyword evidence="1 4" id="KW-0808">Transferase</keyword>
<dbReference type="Pfam" id="PF00483">
    <property type="entry name" value="NTP_transferase"/>
    <property type="match status" value="1"/>
</dbReference>
<evidence type="ECO:0000256" key="1">
    <source>
        <dbReference type="ARBA" id="ARBA00022679"/>
    </source>
</evidence>
<dbReference type="GO" id="GO:0016779">
    <property type="term" value="F:nucleotidyltransferase activity"/>
    <property type="evidence" value="ECO:0007669"/>
    <property type="project" value="UniProtKB-KW"/>
</dbReference>
<dbReference type="InterPro" id="IPR050486">
    <property type="entry name" value="Mannose-1P_guanyltransferase"/>
</dbReference>
<feature type="domain" description="Glucose-1-phosphate adenylyltransferase/Bifunctional protein GlmU-like C-terminal hexapeptide" evidence="3">
    <location>
        <begin position="256"/>
        <end position="326"/>
    </location>
</feature>
<dbReference type="AlphaFoldDB" id="A0A1M4V5Y3"/>
<dbReference type="SUPFAM" id="SSF53448">
    <property type="entry name" value="Nucleotide-diphospho-sugar transferases"/>
    <property type="match status" value="1"/>
</dbReference>
<proteinExistence type="predicted"/>
<accession>A0A1M4V5Y3</accession>
<evidence type="ECO:0000259" key="2">
    <source>
        <dbReference type="Pfam" id="PF00483"/>
    </source>
</evidence>
<dbReference type="FunFam" id="3.90.550.10:FF:000013">
    <property type="entry name" value="mannose-1-phosphate guanyltransferase beta"/>
    <property type="match status" value="1"/>
</dbReference>
<dbReference type="InterPro" id="IPR056818">
    <property type="entry name" value="GlmU/GlgC-like_hexapep"/>
</dbReference>
<feature type="domain" description="Nucleotidyl transferase" evidence="2">
    <location>
        <begin position="2"/>
        <end position="233"/>
    </location>
</feature>
<evidence type="ECO:0000259" key="3">
    <source>
        <dbReference type="Pfam" id="PF24894"/>
    </source>
</evidence>
<protein>
    <submittedName>
        <fullName evidence="4">Mannose-1-phosphate guanylyltransferase</fullName>
    </submittedName>
</protein>
<dbReference type="InterPro" id="IPR011004">
    <property type="entry name" value="Trimer_LpxA-like_sf"/>
</dbReference>
<dbReference type="Pfam" id="PF24894">
    <property type="entry name" value="Hexapep_GlmU"/>
    <property type="match status" value="1"/>
</dbReference>